<comment type="caution">
    <text evidence="8">Lacks conserved residue(s) required for the propagation of feature annotation.</text>
</comment>
<dbReference type="NCBIfam" id="TIGR01083">
    <property type="entry name" value="nth"/>
    <property type="match status" value="1"/>
</dbReference>
<evidence type="ECO:0000256" key="8">
    <source>
        <dbReference type="HAMAP-Rule" id="MF_00942"/>
    </source>
</evidence>
<comment type="cofactor">
    <cofactor evidence="8">
        <name>[4Fe-4S] cluster</name>
        <dbReference type="ChEBI" id="CHEBI:49883"/>
    </cofactor>
    <text evidence="8">Binds 1 [4Fe-4S] cluster.</text>
</comment>
<reference evidence="10" key="1">
    <citation type="submission" date="2023-06" db="EMBL/GenBank/DDBJ databases">
        <title>Genomic of Agaribacillus aureum.</title>
        <authorList>
            <person name="Wang G."/>
        </authorList>
    </citation>
    <scope>NUCLEOTIDE SEQUENCE</scope>
    <source>
        <strain evidence="10">BMA12</strain>
    </source>
</reference>
<keyword evidence="10" id="KW-0255">Endonuclease</keyword>
<dbReference type="InterPro" id="IPR023170">
    <property type="entry name" value="HhH_base_excis_C"/>
</dbReference>
<evidence type="ECO:0000256" key="2">
    <source>
        <dbReference type="ARBA" id="ARBA00022723"/>
    </source>
</evidence>
<dbReference type="PIRSF" id="PIRSF001435">
    <property type="entry name" value="Nth"/>
    <property type="match status" value="1"/>
</dbReference>
<protein>
    <recommendedName>
        <fullName evidence="8">Endonuclease III</fullName>
        <ecNumber evidence="8">4.2.99.18</ecNumber>
    </recommendedName>
    <alternativeName>
        <fullName evidence="8">DNA-(apurinic or apyrimidinic site) lyase</fullName>
    </alternativeName>
</protein>
<evidence type="ECO:0000256" key="6">
    <source>
        <dbReference type="ARBA" id="ARBA00023014"/>
    </source>
</evidence>
<comment type="function">
    <text evidence="8">DNA repair enzyme that has both DNA N-glycosylase activity and AP-lyase activity. The DNA N-glycosylase activity releases various damaged pyrimidines from DNA by cleaving the N-glycosidic bond, leaving an AP (apurinic/apyrimidinic) site. The AP-lyase activity cleaves the phosphodiester bond 3' to the AP site by a beta-elimination, leaving a 3'-terminal unsaturated sugar and a product with a terminal 5'-phosphate.</text>
</comment>
<keyword evidence="7 8" id="KW-0326">Glycosidase</keyword>
<dbReference type="RefSeq" id="WP_346758509.1">
    <property type="nucleotide sequence ID" value="NZ_JAUJEB010000002.1"/>
</dbReference>
<sequence>MNKSEKVDFVVQKLEEIYPEVPVPLDHYSPYTLLVAVLLSAQCTDERVNKITPDLFAVADNAFDMAQVPVEEIKRIIKPCGLGPMKSKGISALSKILVNEYNGEVPDDMEALEKLPAVGHKTASVVMAQAFGVPSFPVDTHIHRLIYRWGLSNGKNVKQTEKDCKRLFDKELWNKLHLQIIFFGRQYCPARGHNPNVCPICSKIGRAPMFKNFDLKPANK</sequence>
<evidence type="ECO:0000256" key="3">
    <source>
        <dbReference type="ARBA" id="ARBA00022763"/>
    </source>
</evidence>
<dbReference type="EC" id="4.2.99.18" evidence="8"/>
<comment type="caution">
    <text evidence="10">The sequence shown here is derived from an EMBL/GenBank/DDBJ whole genome shotgun (WGS) entry which is preliminary data.</text>
</comment>
<evidence type="ECO:0000256" key="7">
    <source>
        <dbReference type="ARBA" id="ARBA00023295"/>
    </source>
</evidence>
<keyword evidence="6" id="KW-0411">Iron-sulfur</keyword>
<keyword evidence="10" id="KW-0540">Nuclease</keyword>
<evidence type="ECO:0000256" key="1">
    <source>
        <dbReference type="ARBA" id="ARBA00022485"/>
    </source>
</evidence>
<dbReference type="CDD" id="cd00056">
    <property type="entry name" value="ENDO3c"/>
    <property type="match status" value="1"/>
</dbReference>
<keyword evidence="8" id="KW-0456">Lyase</keyword>
<gene>
    <name evidence="8 10" type="primary">nth</name>
    <name evidence="10" type="ORF">QQ020_13965</name>
</gene>
<name>A0ABT8L604_9BACT</name>
<accession>A0ABT8L604</accession>
<evidence type="ECO:0000313" key="10">
    <source>
        <dbReference type="EMBL" id="MDN5213169.1"/>
    </source>
</evidence>
<dbReference type="HAMAP" id="MF_00942">
    <property type="entry name" value="Nth"/>
    <property type="match status" value="1"/>
</dbReference>
<comment type="similarity">
    <text evidence="8">Belongs to the Nth/MutY family.</text>
</comment>
<keyword evidence="11" id="KW-1185">Reference proteome</keyword>
<dbReference type="InterPro" id="IPR003265">
    <property type="entry name" value="HhH-GPD_domain"/>
</dbReference>
<dbReference type="EMBL" id="JAUJEB010000002">
    <property type="protein sequence ID" value="MDN5213169.1"/>
    <property type="molecule type" value="Genomic_DNA"/>
</dbReference>
<dbReference type="Gene3D" id="1.10.340.30">
    <property type="entry name" value="Hypothetical protein, domain 2"/>
    <property type="match status" value="1"/>
</dbReference>
<organism evidence="10 11">
    <name type="scientific">Agaribacillus aureus</name>
    <dbReference type="NCBI Taxonomy" id="3051825"/>
    <lineage>
        <taxon>Bacteria</taxon>
        <taxon>Pseudomonadati</taxon>
        <taxon>Bacteroidota</taxon>
        <taxon>Cytophagia</taxon>
        <taxon>Cytophagales</taxon>
        <taxon>Splendidivirgaceae</taxon>
        <taxon>Agaribacillus</taxon>
    </lineage>
</organism>
<keyword evidence="4 8" id="KW-0378">Hydrolase</keyword>
<evidence type="ECO:0000256" key="5">
    <source>
        <dbReference type="ARBA" id="ARBA00023004"/>
    </source>
</evidence>
<keyword evidence="5" id="KW-0408">Iron</keyword>
<keyword evidence="2" id="KW-0479">Metal-binding</keyword>
<keyword evidence="8" id="KW-0238">DNA-binding</keyword>
<evidence type="ECO:0000256" key="4">
    <source>
        <dbReference type="ARBA" id="ARBA00022801"/>
    </source>
</evidence>
<comment type="catalytic activity">
    <reaction evidence="8">
        <text>2'-deoxyribonucleotide-(2'-deoxyribose 5'-phosphate)-2'-deoxyribonucleotide-DNA = a 3'-end 2'-deoxyribonucleotide-(2,3-dehydro-2,3-deoxyribose 5'-phosphate)-DNA + a 5'-end 5'-phospho-2'-deoxyribonucleoside-DNA + H(+)</text>
        <dbReference type="Rhea" id="RHEA:66592"/>
        <dbReference type="Rhea" id="RHEA-COMP:13180"/>
        <dbReference type="Rhea" id="RHEA-COMP:16897"/>
        <dbReference type="Rhea" id="RHEA-COMP:17067"/>
        <dbReference type="ChEBI" id="CHEBI:15378"/>
        <dbReference type="ChEBI" id="CHEBI:136412"/>
        <dbReference type="ChEBI" id="CHEBI:157695"/>
        <dbReference type="ChEBI" id="CHEBI:167181"/>
        <dbReference type="EC" id="4.2.99.18"/>
    </reaction>
</comment>
<dbReference type="InterPro" id="IPR005759">
    <property type="entry name" value="Nth"/>
</dbReference>
<evidence type="ECO:0000313" key="11">
    <source>
        <dbReference type="Proteomes" id="UP001172083"/>
    </source>
</evidence>
<feature type="domain" description="HhH-GPD" evidence="9">
    <location>
        <begin position="39"/>
        <end position="186"/>
    </location>
</feature>
<dbReference type="Proteomes" id="UP001172083">
    <property type="component" value="Unassembled WGS sequence"/>
</dbReference>
<evidence type="ECO:0000259" key="9">
    <source>
        <dbReference type="SMART" id="SM00478"/>
    </source>
</evidence>
<dbReference type="SMART" id="SM00478">
    <property type="entry name" value="ENDO3c"/>
    <property type="match status" value="1"/>
</dbReference>
<dbReference type="PANTHER" id="PTHR10359:SF18">
    <property type="entry name" value="ENDONUCLEASE III"/>
    <property type="match status" value="1"/>
</dbReference>
<keyword evidence="8" id="KW-0234">DNA repair</keyword>
<dbReference type="PANTHER" id="PTHR10359">
    <property type="entry name" value="A/G-SPECIFIC ADENINE GLYCOSYLASE/ENDONUCLEASE III"/>
    <property type="match status" value="1"/>
</dbReference>
<keyword evidence="1" id="KW-0004">4Fe-4S</keyword>
<dbReference type="InterPro" id="IPR011257">
    <property type="entry name" value="DNA_glycosylase"/>
</dbReference>
<dbReference type="SUPFAM" id="SSF48150">
    <property type="entry name" value="DNA-glycosylase"/>
    <property type="match status" value="1"/>
</dbReference>
<keyword evidence="3 8" id="KW-0227">DNA damage</keyword>
<proteinExistence type="inferred from homology"/>
<dbReference type="GO" id="GO:0004519">
    <property type="term" value="F:endonuclease activity"/>
    <property type="evidence" value="ECO:0007669"/>
    <property type="project" value="UniProtKB-KW"/>
</dbReference>
<dbReference type="Pfam" id="PF00730">
    <property type="entry name" value="HhH-GPD"/>
    <property type="match status" value="1"/>
</dbReference>
<dbReference type="Gene3D" id="1.10.1670.10">
    <property type="entry name" value="Helix-hairpin-Helix base-excision DNA repair enzymes (C-terminal)"/>
    <property type="match status" value="1"/>
</dbReference>